<protein>
    <submittedName>
        <fullName evidence="2">Uncharacterized protein</fullName>
    </submittedName>
</protein>
<dbReference type="Proteomes" id="UP000006753">
    <property type="component" value="Unassembled WGS sequence"/>
</dbReference>
<dbReference type="AlphaFoldDB" id="K1W6U2"/>
<evidence type="ECO:0000313" key="3">
    <source>
        <dbReference type="Proteomes" id="UP000006753"/>
    </source>
</evidence>
<keyword evidence="3" id="KW-1185">Reference proteome</keyword>
<reference evidence="2 3" key="1">
    <citation type="journal article" date="2012" name="BMC Genomics">
        <title>Sequencing the genome of Marssonina brunnea reveals fungus-poplar co-evolution.</title>
        <authorList>
            <person name="Zhu S."/>
            <person name="Cao Y.-Z."/>
            <person name="Jiang C."/>
            <person name="Tan B.-Y."/>
            <person name="Wang Z."/>
            <person name="Feng S."/>
            <person name="Zhang L."/>
            <person name="Su X.-H."/>
            <person name="Brejova B."/>
            <person name="Vinar T."/>
            <person name="Xu M."/>
            <person name="Wang M.-X."/>
            <person name="Zhang S.-G."/>
            <person name="Huang M.-R."/>
            <person name="Wu R."/>
            <person name="Zhou Y."/>
        </authorList>
    </citation>
    <scope>NUCLEOTIDE SEQUENCE [LARGE SCALE GENOMIC DNA]</scope>
    <source>
        <strain evidence="2 3">MB_m1</strain>
    </source>
</reference>
<feature type="transmembrane region" description="Helical" evidence="1">
    <location>
        <begin position="100"/>
        <end position="127"/>
    </location>
</feature>
<keyword evidence="1" id="KW-0472">Membrane</keyword>
<evidence type="ECO:0000313" key="2">
    <source>
        <dbReference type="EMBL" id="EKD12730.1"/>
    </source>
</evidence>
<proteinExistence type="predicted"/>
<name>K1W6U2_MARBU</name>
<keyword evidence="1" id="KW-0812">Transmembrane</keyword>
<dbReference type="EMBL" id="JH921454">
    <property type="protein sequence ID" value="EKD12730.1"/>
    <property type="molecule type" value="Genomic_DNA"/>
</dbReference>
<dbReference type="InParanoid" id="K1W6U2"/>
<keyword evidence="1" id="KW-1133">Transmembrane helix</keyword>
<feature type="transmembrane region" description="Helical" evidence="1">
    <location>
        <begin position="25"/>
        <end position="47"/>
    </location>
</feature>
<feature type="transmembrane region" description="Helical" evidence="1">
    <location>
        <begin position="68"/>
        <end position="94"/>
    </location>
</feature>
<gene>
    <name evidence="2" type="ORF">MBM_08959</name>
</gene>
<dbReference type="HOGENOM" id="CLU_1949278_0_0_1"/>
<dbReference type="KEGG" id="mbe:MBM_08959"/>
<organism evidence="2 3">
    <name type="scientific">Marssonina brunnea f. sp. multigermtubi (strain MB_m1)</name>
    <name type="common">Marssonina leaf spot fungus</name>
    <dbReference type="NCBI Taxonomy" id="1072389"/>
    <lineage>
        <taxon>Eukaryota</taxon>
        <taxon>Fungi</taxon>
        <taxon>Dikarya</taxon>
        <taxon>Ascomycota</taxon>
        <taxon>Pezizomycotina</taxon>
        <taxon>Leotiomycetes</taxon>
        <taxon>Helotiales</taxon>
        <taxon>Drepanopezizaceae</taxon>
        <taxon>Drepanopeziza</taxon>
    </lineage>
</organism>
<sequence>MGPFSIALVAIAARPKPFKTLFVVFGILKVAIAIAPLLLPLLTPLSITSLNSLIAANRGPMTRSALSILSFPFALALAAFVAFVASATLVAFVITVAFVALIIVALFTLIVALAVLAAALAVIITFAKR</sequence>
<accession>K1W6U2</accession>
<evidence type="ECO:0000256" key="1">
    <source>
        <dbReference type="SAM" id="Phobius"/>
    </source>
</evidence>